<evidence type="ECO:0000256" key="3">
    <source>
        <dbReference type="ARBA" id="ARBA00022618"/>
    </source>
</evidence>
<evidence type="ECO:0000313" key="9">
    <source>
        <dbReference type="Proteomes" id="UP000092993"/>
    </source>
</evidence>
<dbReference type="SUPFAM" id="SSF48371">
    <property type="entry name" value="ARM repeat"/>
    <property type="match status" value="1"/>
</dbReference>
<dbReference type="GO" id="GO:0008017">
    <property type="term" value="F:microtubule binding"/>
    <property type="evidence" value="ECO:0007669"/>
    <property type="project" value="TreeGrafter"/>
</dbReference>
<dbReference type="GO" id="GO:0005815">
    <property type="term" value="C:microtubule organizing center"/>
    <property type="evidence" value="ECO:0007669"/>
    <property type="project" value="TreeGrafter"/>
</dbReference>
<comment type="similarity">
    <text evidence="2">Belongs to the CLASP family.</text>
</comment>
<name>A0A1C7LTS8_GRIFR</name>
<dbReference type="InterPro" id="IPR016024">
    <property type="entry name" value="ARM-type_fold"/>
</dbReference>
<feature type="compositionally biased region" description="Polar residues" evidence="6">
    <location>
        <begin position="183"/>
        <end position="195"/>
    </location>
</feature>
<feature type="region of interest" description="Disordered" evidence="6">
    <location>
        <begin position="180"/>
        <end position="289"/>
    </location>
</feature>
<dbReference type="GO" id="GO:0005881">
    <property type="term" value="C:cytoplasmic microtubule"/>
    <property type="evidence" value="ECO:0007669"/>
    <property type="project" value="TreeGrafter"/>
</dbReference>
<keyword evidence="5" id="KW-0498">Mitosis</keyword>
<comment type="subcellular location">
    <subcellularLocation>
        <location evidence="1">Cytoplasm</location>
        <location evidence="1">Cytoskeleton</location>
        <location evidence="1">Spindle</location>
    </subcellularLocation>
</comment>
<dbReference type="OrthoDB" id="46159at2759"/>
<keyword evidence="3" id="KW-0132">Cell division</keyword>
<proteinExistence type="inferred from homology"/>
<dbReference type="PANTHER" id="PTHR21567:SF60">
    <property type="entry name" value="CLASP N-TERMINAL DOMAIN-CONTAINING PROTEIN"/>
    <property type="match status" value="1"/>
</dbReference>
<evidence type="ECO:0000256" key="4">
    <source>
        <dbReference type="ARBA" id="ARBA00022701"/>
    </source>
</evidence>
<keyword evidence="9" id="KW-1185">Reference proteome</keyword>
<dbReference type="GO" id="GO:0090307">
    <property type="term" value="P:mitotic spindle assembly"/>
    <property type="evidence" value="ECO:0007669"/>
    <property type="project" value="TreeGrafter"/>
</dbReference>
<feature type="compositionally biased region" description="Polar residues" evidence="6">
    <location>
        <begin position="351"/>
        <end position="371"/>
    </location>
</feature>
<keyword evidence="4" id="KW-0493">Microtubule</keyword>
<dbReference type="GO" id="GO:0005876">
    <property type="term" value="C:spindle microtubule"/>
    <property type="evidence" value="ECO:0007669"/>
    <property type="project" value="TreeGrafter"/>
</dbReference>
<feature type="compositionally biased region" description="Basic and acidic residues" evidence="6">
    <location>
        <begin position="331"/>
        <end position="348"/>
    </location>
</feature>
<dbReference type="PANTHER" id="PTHR21567">
    <property type="entry name" value="CLASP"/>
    <property type="match status" value="1"/>
</dbReference>
<feature type="compositionally biased region" description="Polar residues" evidence="6">
    <location>
        <begin position="240"/>
        <end position="259"/>
    </location>
</feature>
<dbReference type="STRING" id="5627.A0A1C7LTS8"/>
<dbReference type="EMBL" id="LUGG01000022">
    <property type="protein sequence ID" value="OBZ68143.1"/>
    <property type="molecule type" value="Genomic_DNA"/>
</dbReference>
<dbReference type="GO" id="GO:0051301">
    <property type="term" value="P:cell division"/>
    <property type="evidence" value="ECO:0007669"/>
    <property type="project" value="UniProtKB-KW"/>
</dbReference>
<feature type="compositionally biased region" description="Basic and acidic residues" evidence="6">
    <location>
        <begin position="375"/>
        <end position="387"/>
    </location>
</feature>
<reference evidence="8 9" key="1">
    <citation type="submission" date="2016-03" db="EMBL/GenBank/DDBJ databases">
        <title>Whole genome sequencing of Grifola frondosa 9006-11.</title>
        <authorList>
            <person name="Min B."/>
            <person name="Park H."/>
            <person name="Kim J.-G."/>
            <person name="Cho H."/>
            <person name="Oh Y.-L."/>
            <person name="Kong W.-S."/>
            <person name="Choi I.-G."/>
        </authorList>
    </citation>
    <scope>NUCLEOTIDE SEQUENCE [LARGE SCALE GENOMIC DNA]</scope>
    <source>
        <strain evidence="8 9">9006-11</strain>
    </source>
</reference>
<feature type="region of interest" description="Disordered" evidence="6">
    <location>
        <begin position="325"/>
        <end position="421"/>
    </location>
</feature>
<dbReference type="InterPro" id="IPR011989">
    <property type="entry name" value="ARM-like"/>
</dbReference>
<protein>
    <recommendedName>
        <fullName evidence="7">CLASP N-terminal domain-containing protein</fullName>
    </recommendedName>
</protein>
<dbReference type="AlphaFoldDB" id="A0A1C7LTS8"/>
<keyword evidence="5" id="KW-0131">Cell cycle</keyword>
<dbReference type="InterPro" id="IPR024395">
    <property type="entry name" value="CLASP_N_dom"/>
</dbReference>
<evidence type="ECO:0000313" key="8">
    <source>
        <dbReference type="EMBL" id="OBZ68143.1"/>
    </source>
</evidence>
<feature type="domain" description="CLASP N-terminal" evidence="7">
    <location>
        <begin position="56"/>
        <end position="171"/>
    </location>
</feature>
<dbReference type="Proteomes" id="UP000092993">
    <property type="component" value="Unassembled WGS sequence"/>
</dbReference>
<accession>A0A1C7LTS8</accession>
<gene>
    <name evidence="8" type="ORF">A0H81_11888</name>
</gene>
<dbReference type="GO" id="GO:1990023">
    <property type="term" value="C:mitotic spindle midzone"/>
    <property type="evidence" value="ECO:0007669"/>
    <property type="project" value="TreeGrafter"/>
</dbReference>
<comment type="caution">
    <text evidence="8">The sequence shown here is derived from an EMBL/GenBank/DDBJ whole genome shotgun (WGS) entry which is preliminary data.</text>
</comment>
<evidence type="ECO:0000256" key="6">
    <source>
        <dbReference type="SAM" id="MobiDB-lite"/>
    </source>
</evidence>
<evidence type="ECO:0000256" key="2">
    <source>
        <dbReference type="ARBA" id="ARBA00009549"/>
    </source>
</evidence>
<organism evidence="8 9">
    <name type="scientific">Grifola frondosa</name>
    <name type="common">Maitake</name>
    <name type="synonym">Polyporus frondosus</name>
    <dbReference type="NCBI Taxonomy" id="5627"/>
    <lineage>
        <taxon>Eukaryota</taxon>
        <taxon>Fungi</taxon>
        <taxon>Dikarya</taxon>
        <taxon>Basidiomycota</taxon>
        <taxon>Agaricomycotina</taxon>
        <taxon>Agaricomycetes</taxon>
        <taxon>Polyporales</taxon>
        <taxon>Grifolaceae</taxon>
        <taxon>Grifola</taxon>
    </lineage>
</organism>
<sequence length="440" mass="47165">MAPKVCPNIIECESLLELERTLIIVQERLSLPESEETWDSIAHAIIHLAALSKGNAVFVTRARTCITTIIEHTHSPTILSYLADAVKDKSASLRLAAADGVLACLNSFNPPDLEKEQRAREVEDIIRAIATDASADVRKAARRIFEAYKVLLPTRVESFTEPLTPTIKKYLDITPKVVPATKQPASRPTSSQSLHSVPVAARSKPLHPPKKVAPARMQRSAPSSSQSTSLRNGPSRATCAPSSRPQASSSVHVDITQSDRPFGGPLRVSKTQSTLQSGVEKAPSTRAGPIRPVMVMGTKTAAGEDLADSKGRVVGGARRVLLVAPPVEPSGPKDESEKTRADGADHLTRVRTISVSRSEGALSQSRSTTGLSRPKMAEKRIAGKDMKPAWGRGASSKLGAVSKPDFHKKIIPPKDHIPEEPPVAVQEVDTIAAVIPPPQP</sequence>
<dbReference type="Gene3D" id="1.25.10.10">
    <property type="entry name" value="Leucine-rich Repeat Variant"/>
    <property type="match status" value="1"/>
</dbReference>
<evidence type="ECO:0000259" key="7">
    <source>
        <dbReference type="Pfam" id="PF12348"/>
    </source>
</evidence>
<dbReference type="Pfam" id="PF12348">
    <property type="entry name" value="CLASP_N"/>
    <property type="match status" value="1"/>
</dbReference>
<feature type="compositionally biased region" description="Low complexity" evidence="6">
    <location>
        <begin position="214"/>
        <end position="229"/>
    </location>
</feature>
<evidence type="ECO:0000256" key="1">
    <source>
        <dbReference type="ARBA" id="ARBA00004186"/>
    </source>
</evidence>
<evidence type="ECO:0000256" key="5">
    <source>
        <dbReference type="ARBA" id="ARBA00022776"/>
    </source>
</evidence>
<feature type="compositionally biased region" description="Basic and acidic residues" evidence="6">
    <location>
        <begin position="404"/>
        <end position="419"/>
    </location>
</feature>